<name>A0A0B9G4A5_9GAMM</name>
<protein>
    <submittedName>
        <fullName evidence="5">Cobalamin adenosyltransferase</fullName>
    </submittedName>
</protein>
<evidence type="ECO:0000313" key="5">
    <source>
        <dbReference type="EMBL" id="KHT63568.1"/>
    </source>
</evidence>
<dbReference type="RefSeq" id="WP_039461516.1">
    <property type="nucleotide sequence ID" value="NZ_JWLZ01000154.1"/>
</dbReference>
<sequence length="278" mass="31150">MDSQITPAFITEDYLRQHVGLRAGGEIFLPAGTRFTPSAQQMITERQITVKWRDDSGRVFIDEQDEAKTSTKQVHPLKTNNARPENACVMCGSNIADKPALMTHLNDQVLVPKTHPRIALRGKLDSCICFCVMVQCAMENQPEILKGFMADIRSYLGQLLQAEVTEQPLPLPSLGEFDADEVHRWSHKPLAYLGHDHLLPEVSYGQQVAQLNYLRALVRELELLASQVYLDDCMQLSRNDIVAGLNRLSSAVYVVMILVLQCEKGHRDILKGLGNEVA</sequence>
<dbReference type="InterPro" id="IPR016030">
    <property type="entry name" value="CblAdoTrfase-like"/>
</dbReference>
<dbReference type="GO" id="GO:0008817">
    <property type="term" value="F:corrinoid adenosyltransferase activity"/>
    <property type="evidence" value="ECO:0007669"/>
    <property type="project" value="InterPro"/>
</dbReference>
<evidence type="ECO:0000256" key="3">
    <source>
        <dbReference type="ARBA" id="ARBA00022840"/>
    </source>
</evidence>
<keyword evidence="2" id="KW-0547">Nucleotide-binding</keyword>
<dbReference type="NCBIfam" id="NF011595">
    <property type="entry name" value="PRK15020.1"/>
    <property type="match status" value="1"/>
</dbReference>
<dbReference type="Proteomes" id="UP000031278">
    <property type="component" value="Unassembled WGS sequence"/>
</dbReference>
<keyword evidence="3" id="KW-0067">ATP-binding</keyword>
<dbReference type="InterPro" id="IPR009194">
    <property type="entry name" value="AdoTrfase_EutT"/>
</dbReference>
<organism evidence="5 6">
    <name type="scientific">Photobacterium gaetbulicola</name>
    <dbReference type="NCBI Taxonomy" id="1295392"/>
    <lineage>
        <taxon>Bacteria</taxon>
        <taxon>Pseudomonadati</taxon>
        <taxon>Pseudomonadota</taxon>
        <taxon>Gammaproteobacteria</taxon>
        <taxon>Vibrionales</taxon>
        <taxon>Vibrionaceae</taxon>
        <taxon>Photobacterium</taxon>
    </lineage>
</organism>
<gene>
    <name evidence="5" type="ORF">RJ45_11050</name>
</gene>
<evidence type="ECO:0000256" key="2">
    <source>
        <dbReference type="ARBA" id="ARBA00022741"/>
    </source>
</evidence>
<dbReference type="GO" id="GO:0009236">
    <property type="term" value="P:cobalamin biosynthetic process"/>
    <property type="evidence" value="ECO:0007669"/>
    <property type="project" value="InterPro"/>
</dbReference>
<proteinExistence type="predicted"/>
<keyword evidence="1 5" id="KW-0808">Transferase</keyword>
<reference evidence="5 6" key="1">
    <citation type="submission" date="2014-12" db="EMBL/GenBank/DDBJ databases">
        <title>Genome sequencing of Photobacterium gaetbulicola AD005a.</title>
        <authorList>
            <person name="Adrian T.G.S."/>
            <person name="Chan K.G."/>
        </authorList>
    </citation>
    <scope>NUCLEOTIDE SEQUENCE [LARGE SCALE GENOMIC DNA]</scope>
    <source>
        <strain evidence="5 6">AD005a</strain>
    </source>
</reference>
<dbReference type="Gene3D" id="1.20.1200.10">
    <property type="entry name" value="Cobalamin adenosyltransferase-like"/>
    <property type="match status" value="1"/>
</dbReference>
<accession>A0A0B9G4A5</accession>
<evidence type="ECO:0000313" key="6">
    <source>
        <dbReference type="Proteomes" id="UP000031278"/>
    </source>
</evidence>
<evidence type="ECO:0000259" key="4">
    <source>
        <dbReference type="Pfam" id="PF01923"/>
    </source>
</evidence>
<evidence type="ECO:0000256" key="1">
    <source>
        <dbReference type="ARBA" id="ARBA00022679"/>
    </source>
</evidence>
<dbReference type="EMBL" id="JWLZ01000154">
    <property type="protein sequence ID" value="KHT63568.1"/>
    <property type="molecule type" value="Genomic_DNA"/>
</dbReference>
<comment type="caution">
    <text evidence="5">The sequence shown here is derived from an EMBL/GenBank/DDBJ whole genome shotgun (WGS) entry which is preliminary data.</text>
</comment>
<dbReference type="GO" id="GO:0005524">
    <property type="term" value="F:ATP binding"/>
    <property type="evidence" value="ECO:0007669"/>
    <property type="project" value="UniProtKB-KW"/>
</dbReference>
<dbReference type="InterPro" id="IPR036451">
    <property type="entry name" value="CblAdoTrfase-like_sf"/>
</dbReference>
<dbReference type="Pfam" id="PF01923">
    <property type="entry name" value="Cob_adeno_trans"/>
    <property type="match status" value="1"/>
</dbReference>
<dbReference type="GO" id="GO:0006580">
    <property type="term" value="P:ethanolamine metabolic process"/>
    <property type="evidence" value="ECO:0007669"/>
    <property type="project" value="InterPro"/>
</dbReference>
<dbReference type="AlphaFoldDB" id="A0A0B9G4A5"/>
<dbReference type="PIRSF" id="PIRSF012294">
    <property type="entry name" value="ATR_EutT"/>
    <property type="match status" value="1"/>
</dbReference>
<feature type="domain" description="Cobalamin adenosyltransferase-like" evidence="4">
    <location>
        <begin position="102"/>
        <end position="257"/>
    </location>
</feature>
<dbReference type="SUPFAM" id="SSF89028">
    <property type="entry name" value="Cobalamin adenosyltransferase-like"/>
    <property type="match status" value="1"/>
</dbReference>